<feature type="compositionally biased region" description="Polar residues" evidence="1">
    <location>
        <begin position="100"/>
        <end position="110"/>
    </location>
</feature>
<name>A0AA38Y7Q6_9EURO</name>
<comment type="caution">
    <text evidence="2">The sequence shown here is derived from an EMBL/GenBank/DDBJ whole genome shotgun (WGS) entry which is preliminary data.</text>
</comment>
<sequence length="119" mass="12977">MPPTQAGEEDLTPSSDTARDPVSTSSPTNSMSKPVTPASGSKRSLAIEIKDDLDVVTAPPRKRLQSSHVGEGRYGRGSNTQCLNQPRNLPMEPRSMQTIRYSIHPQTPWNTPKIDGHAE</sequence>
<dbReference type="EMBL" id="JAPDRN010000021">
    <property type="protein sequence ID" value="KAJ9638535.1"/>
    <property type="molecule type" value="Genomic_DNA"/>
</dbReference>
<proteinExistence type="predicted"/>
<evidence type="ECO:0000313" key="3">
    <source>
        <dbReference type="Proteomes" id="UP001172681"/>
    </source>
</evidence>
<feature type="compositionally biased region" description="Polar residues" evidence="1">
    <location>
        <begin position="12"/>
        <end position="42"/>
    </location>
</feature>
<feature type="region of interest" description="Disordered" evidence="1">
    <location>
        <begin position="1"/>
        <end position="91"/>
    </location>
</feature>
<dbReference type="Proteomes" id="UP001172681">
    <property type="component" value="Unassembled WGS sequence"/>
</dbReference>
<evidence type="ECO:0000256" key="1">
    <source>
        <dbReference type="SAM" id="MobiDB-lite"/>
    </source>
</evidence>
<reference evidence="2" key="1">
    <citation type="submission" date="2022-10" db="EMBL/GenBank/DDBJ databases">
        <title>Culturing micro-colonial fungi from biological soil crusts in the Mojave desert and describing Neophaeococcomyces mojavensis, and introducing the new genera and species Taxawa tesnikishii.</title>
        <authorList>
            <person name="Kurbessoian T."/>
            <person name="Stajich J.E."/>
        </authorList>
    </citation>
    <scope>NUCLEOTIDE SEQUENCE</scope>
    <source>
        <strain evidence="2">TK_35</strain>
    </source>
</reference>
<protein>
    <submittedName>
        <fullName evidence="2">Uncharacterized protein</fullName>
    </submittedName>
</protein>
<feature type="compositionally biased region" description="Polar residues" evidence="1">
    <location>
        <begin position="77"/>
        <end position="87"/>
    </location>
</feature>
<evidence type="ECO:0000313" key="2">
    <source>
        <dbReference type="EMBL" id="KAJ9638535.1"/>
    </source>
</evidence>
<gene>
    <name evidence="2" type="ORF">H2204_004306</name>
</gene>
<organism evidence="2 3">
    <name type="scientific">Knufia peltigerae</name>
    <dbReference type="NCBI Taxonomy" id="1002370"/>
    <lineage>
        <taxon>Eukaryota</taxon>
        <taxon>Fungi</taxon>
        <taxon>Dikarya</taxon>
        <taxon>Ascomycota</taxon>
        <taxon>Pezizomycotina</taxon>
        <taxon>Eurotiomycetes</taxon>
        <taxon>Chaetothyriomycetidae</taxon>
        <taxon>Chaetothyriales</taxon>
        <taxon>Trichomeriaceae</taxon>
        <taxon>Knufia</taxon>
    </lineage>
</organism>
<dbReference type="AlphaFoldDB" id="A0AA38Y7Q6"/>
<accession>A0AA38Y7Q6</accession>
<feature type="region of interest" description="Disordered" evidence="1">
    <location>
        <begin position="100"/>
        <end position="119"/>
    </location>
</feature>
<keyword evidence="3" id="KW-1185">Reference proteome</keyword>